<gene>
    <name evidence="16" type="ordered locus">RPD_2354</name>
</gene>
<keyword evidence="7 12" id="KW-0798">TonB box</keyword>
<dbReference type="Gene3D" id="2.170.130.10">
    <property type="entry name" value="TonB-dependent receptor, plug domain"/>
    <property type="match status" value="1"/>
</dbReference>
<evidence type="ECO:0000256" key="13">
    <source>
        <dbReference type="SAM" id="SignalP"/>
    </source>
</evidence>
<comment type="subcellular location">
    <subcellularLocation>
        <location evidence="1 11">Cell outer membrane</location>
        <topology evidence="1 11">Multi-pass membrane protein</topology>
    </subcellularLocation>
</comment>
<evidence type="ECO:0000313" key="16">
    <source>
        <dbReference type="EMBL" id="ABE39586.1"/>
    </source>
</evidence>
<dbReference type="CDD" id="cd01347">
    <property type="entry name" value="ligand_gated_channel"/>
    <property type="match status" value="1"/>
</dbReference>
<feature type="chain" id="PRO_5004181988" evidence="13">
    <location>
        <begin position="22"/>
        <end position="778"/>
    </location>
</feature>
<dbReference type="PANTHER" id="PTHR30069:SF41">
    <property type="entry name" value="HEME_HEMOPEXIN UTILIZATION PROTEIN C"/>
    <property type="match status" value="1"/>
</dbReference>
<dbReference type="EMBL" id="CP000283">
    <property type="protein sequence ID" value="ABE39586.1"/>
    <property type="molecule type" value="Genomic_DNA"/>
</dbReference>
<evidence type="ECO:0000256" key="8">
    <source>
        <dbReference type="ARBA" id="ARBA00023136"/>
    </source>
</evidence>
<accession>Q138A3</accession>
<dbReference type="GO" id="GO:0015232">
    <property type="term" value="F:heme transmembrane transporter activity"/>
    <property type="evidence" value="ECO:0007669"/>
    <property type="project" value="InterPro"/>
</dbReference>
<feature type="signal peptide" evidence="13">
    <location>
        <begin position="1"/>
        <end position="21"/>
    </location>
</feature>
<keyword evidence="6 13" id="KW-0732">Signal</keyword>
<feature type="domain" description="TonB-dependent receptor plug" evidence="15">
    <location>
        <begin position="89"/>
        <end position="195"/>
    </location>
</feature>
<dbReference type="InterPro" id="IPR039426">
    <property type="entry name" value="TonB-dep_rcpt-like"/>
</dbReference>
<dbReference type="STRING" id="316057.RPD_2354"/>
<dbReference type="BioCyc" id="RPAL316057:RPD_RS11810-MONOMER"/>
<sequence precursor="true">MVGLNSRICALLLSVSVIALAASPSAAQTAVLSPQSKKQKPVTLDQVAKPALQMPATDPLDAYAQAGPSTQSLDAITVVSTKNEERAIDALAPASAITVDQIQRLQPNRLQDIFVATPGVSFQDRGDDPSTAINIRGLQDFGRVGVVVDGARQNYQRSGHNAQGSLFLDPEMIGGVDVVRGPSANIYGSGAIGGVVSFRTKDIDDVLRAGERWGVDMTGSYGSNNSRGLGSVFGGIRVDPTVDVFGGALYRTQGNYKDGAGTEIGNTGNDLAGGLLKLTVRPAEGHEVKIGGLFQDYNYNIGQFNRGPVLTAAQRALYQGSSVYDSNVRNSTGTLSWKYSRPDDMLFDWNISLYGNRTDNDQTKTYHNSTSGSAYCGTGNYGNNISGCIGDKRGYRLDTIGIDANNTTRFDYGDWRTAVTYGFDAFNDKVTTSDSRGNSNITTPSGERTVSGGFVQLKNNYASWLEVISAARFDHYELNSQTNSASGSRLSPKITVGVTPLAGLTPYLSYAEGYRAPSITETLIAGSHATGGGPALFACADGATGLFCLIPNTGLRPEVGKNKEVGINLKYNDVFIAGDSFRGKINAFRNDIDNYIDLVGSPPQASRLGAAYGLYSKNYQYQNIPHARIDGVELETSYDAGLWFVGVSASALRGTNPDTGIGLAAVPSRKVVTSGGVRLLDRQLTIAAQWASYAGNSNLPTGYLPATSYDLVNLNVSYRPTSDVTVNFSIDNLLNNYYRPYAIPGSSSDGTTQNDVLFSSPGPGIVYKGGIKVHFGGA</sequence>
<name>Q138A3_RHOPS</name>
<dbReference type="InterPro" id="IPR037066">
    <property type="entry name" value="Plug_dom_sf"/>
</dbReference>
<evidence type="ECO:0000259" key="15">
    <source>
        <dbReference type="Pfam" id="PF07715"/>
    </source>
</evidence>
<dbReference type="AlphaFoldDB" id="Q138A3"/>
<dbReference type="GO" id="GO:0015344">
    <property type="term" value="F:siderophore uptake transmembrane transporter activity"/>
    <property type="evidence" value="ECO:0007669"/>
    <property type="project" value="TreeGrafter"/>
</dbReference>
<dbReference type="Proteomes" id="UP000001818">
    <property type="component" value="Chromosome"/>
</dbReference>
<feature type="domain" description="TonB-dependent receptor-like beta-barrel" evidence="14">
    <location>
        <begin position="295"/>
        <end position="733"/>
    </location>
</feature>
<evidence type="ECO:0000313" key="17">
    <source>
        <dbReference type="Proteomes" id="UP000001818"/>
    </source>
</evidence>
<dbReference type="InterPro" id="IPR000531">
    <property type="entry name" value="Beta-barrel_TonB"/>
</dbReference>
<protein>
    <submittedName>
        <fullName evidence="16">TonB-dependent haem/haemoglobin receptor</fullName>
    </submittedName>
</protein>
<evidence type="ECO:0000256" key="1">
    <source>
        <dbReference type="ARBA" id="ARBA00004571"/>
    </source>
</evidence>
<evidence type="ECO:0000256" key="4">
    <source>
        <dbReference type="ARBA" id="ARBA00022452"/>
    </source>
</evidence>
<keyword evidence="3 11" id="KW-0813">Transport</keyword>
<evidence type="ECO:0000256" key="6">
    <source>
        <dbReference type="ARBA" id="ARBA00022729"/>
    </source>
</evidence>
<organism evidence="16 17">
    <name type="scientific">Rhodopseudomonas palustris (strain BisB5)</name>
    <dbReference type="NCBI Taxonomy" id="316057"/>
    <lineage>
        <taxon>Bacteria</taxon>
        <taxon>Pseudomonadati</taxon>
        <taxon>Pseudomonadota</taxon>
        <taxon>Alphaproteobacteria</taxon>
        <taxon>Hyphomicrobiales</taxon>
        <taxon>Nitrobacteraceae</taxon>
        <taxon>Rhodopseudomonas</taxon>
    </lineage>
</organism>
<evidence type="ECO:0000259" key="14">
    <source>
        <dbReference type="Pfam" id="PF00593"/>
    </source>
</evidence>
<dbReference type="Pfam" id="PF07715">
    <property type="entry name" value="Plug"/>
    <property type="match status" value="1"/>
</dbReference>
<evidence type="ECO:0000256" key="7">
    <source>
        <dbReference type="ARBA" id="ARBA00023077"/>
    </source>
</evidence>
<dbReference type="PANTHER" id="PTHR30069">
    <property type="entry name" value="TONB-DEPENDENT OUTER MEMBRANE RECEPTOR"/>
    <property type="match status" value="1"/>
</dbReference>
<dbReference type="SUPFAM" id="SSF56935">
    <property type="entry name" value="Porins"/>
    <property type="match status" value="1"/>
</dbReference>
<dbReference type="NCBIfam" id="TIGR01785">
    <property type="entry name" value="TonB-hemin"/>
    <property type="match status" value="1"/>
</dbReference>
<dbReference type="Pfam" id="PF00593">
    <property type="entry name" value="TonB_dep_Rec_b-barrel"/>
    <property type="match status" value="1"/>
</dbReference>
<keyword evidence="5 11" id="KW-0812">Transmembrane</keyword>
<dbReference type="Gene3D" id="2.40.170.20">
    <property type="entry name" value="TonB-dependent receptor, beta-barrel domain"/>
    <property type="match status" value="1"/>
</dbReference>
<keyword evidence="9 16" id="KW-0675">Receptor</keyword>
<dbReference type="InterPro" id="IPR012910">
    <property type="entry name" value="Plug_dom"/>
</dbReference>
<dbReference type="InterPro" id="IPR036942">
    <property type="entry name" value="Beta-barrel_TonB_sf"/>
</dbReference>
<keyword evidence="4 11" id="KW-1134">Transmembrane beta strand</keyword>
<evidence type="ECO:0000256" key="5">
    <source>
        <dbReference type="ARBA" id="ARBA00022692"/>
    </source>
</evidence>
<evidence type="ECO:0000256" key="12">
    <source>
        <dbReference type="RuleBase" id="RU003357"/>
    </source>
</evidence>
<evidence type="ECO:0000256" key="10">
    <source>
        <dbReference type="ARBA" id="ARBA00023237"/>
    </source>
</evidence>
<evidence type="ECO:0000256" key="3">
    <source>
        <dbReference type="ARBA" id="ARBA00022448"/>
    </source>
</evidence>
<keyword evidence="8 11" id="KW-0472">Membrane</keyword>
<keyword evidence="10 11" id="KW-0998">Cell outer membrane</keyword>
<dbReference type="NCBIfam" id="TIGR01786">
    <property type="entry name" value="TonB-hemlactrns"/>
    <property type="match status" value="1"/>
</dbReference>
<dbReference type="eggNOG" id="COG4771">
    <property type="taxonomic scope" value="Bacteria"/>
</dbReference>
<dbReference type="GO" id="GO:0009279">
    <property type="term" value="C:cell outer membrane"/>
    <property type="evidence" value="ECO:0007669"/>
    <property type="project" value="UniProtKB-SubCell"/>
</dbReference>
<comment type="similarity">
    <text evidence="2 11 12">Belongs to the TonB-dependent receptor family.</text>
</comment>
<reference evidence="16 17" key="1">
    <citation type="submission" date="2006-03" db="EMBL/GenBank/DDBJ databases">
        <title>Complete sequence of Rhodopseudomonas palustris BisB5.</title>
        <authorList>
            <consortium name="US DOE Joint Genome Institute"/>
            <person name="Copeland A."/>
            <person name="Lucas S."/>
            <person name="Lapidus A."/>
            <person name="Barry K."/>
            <person name="Detter J.C."/>
            <person name="Glavina del Rio T."/>
            <person name="Hammon N."/>
            <person name="Israni S."/>
            <person name="Dalin E."/>
            <person name="Tice H."/>
            <person name="Pitluck S."/>
            <person name="Chain P."/>
            <person name="Malfatti S."/>
            <person name="Shin M."/>
            <person name="Vergez L."/>
            <person name="Schmutz J."/>
            <person name="Larimer F."/>
            <person name="Land M."/>
            <person name="Hauser L."/>
            <person name="Pelletier D.A."/>
            <person name="Kyrpides N."/>
            <person name="Lykidis A."/>
            <person name="Oda Y."/>
            <person name="Harwood C.S."/>
            <person name="Richardson P."/>
        </authorList>
    </citation>
    <scope>NUCLEOTIDE SEQUENCE [LARGE SCALE GENOMIC DNA]</scope>
    <source>
        <strain evidence="16 17">BisB5</strain>
    </source>
</reference>
<dbReference type="GO" id="GO:0044718">
    <property type="term" value="P:siderophore transmembrane transport"/>
    <property type="evidence" value="ECO:0007669"/>
    <property type="project" value="TreeGrafter"/>
</dbReference>
<dbReference type="InterPro" id="IPR011276">
    <property type="entry name" value="TonB_haem/Hb_rcpt"/>
</dbReference>
<evidence type="ECO:0000256" key="2">
    <source>
        <dbReference type="ARBA" id="ARBA00009810"/>
    </source>
</evidence>
<dbReference type="InterPro" id="IPR010949">
    <property type="entry name" value="TonB_Hb/transfer/lactofer_rcpt"/>
</dbReference>
<evidence type="ECO:0000256" key="11">
    <source>
        <dbReference type="PROSITE-ProRule" id="PRU01360"/>
    </source>
</evidence>
<evidence type="ECO:0000256" key="9">
    <source>
        <dbReference type="ARBA" id="ARBA00023170"/>
    </source>
</evidence>
<dbReference type="HOGENOM" id="CLU_008287_19_3_5"/>
<proteinExistence type="inferred from homology"/>
<dbReference type="KEGG" id="rpd:RPD_2354"/>
<dbReference type="PROSITE" id="PS52016">
    <property type="entry name" value="TONB_DEPENDENT_REC_3"/>
    <property type="match status" value="1"/>
</dbReference>